<keyword evidence="8" id="KW-1185">Reference proteome</keyword>
<gene>
    <name evidence="7" type="ORF">CX676_19005</name>
</gene>
<dbReference type="NCBIfam" id="NF037995">
    <property type="entry name" value="TRAP_S1"/>
    <property type="match status" value="1"/>
</dbReference>
<evidence type="ECO:0000313" key="7">
    <source>
        <dbReference type="EMBL" id="AUH65988.1"/>
    </source>
</evidence>
<evidence type="ECO:0000256" key="6">
    <source>
        <dbReference type="SAM" id="SignalP"/>
    </source>
</evidence>
<evidence type="ECO:0000256" key="5">
    <source>
        <dbReference type="ARBA" id="ARBA00022764"/>
    </source>
</evidence>
<reference evidence="7 8" key="1">
    <citation type="journal article" date="2013" name="Antonie Van Leeuwenhoek">
        <title>Paracoccus zhejiangensis sp. nov., isolated from activated sludge in wastewater-treatment system.</title>
        <authorList>
            <person name="Wu Z.G."/>
            <person name="Zhang D.F."/>
            <person name="Liu Y.L."/>
            <person name="Wang F."/>
            <person name="Jiang X."/>
            <person name="Li C."/>
            <person name="Li S.P."/>
            <person name="Hong Q."/>
            <person name="Li W.J."/>
        </authorList>
    </citation>
    <scope>NUCLEOTIDE SEQUENCE [LARGE SCALE GENOMIC DNA]</scope>
    <source>
        <strain evidence="7 8">J6</strain>
    </source>
</reference>
<dbReference type="PANTHER" id="PTHR33376">
    <property type="match status" value="1"/>
</dbReference>
<dbReference type="PANTHER" id="PTHR33376:SF4">
    <property type="entry name" value="SIALIC ACID-BINDING PERIPLASMIC PROTEIN SIAP"/>
    <property type="match status" value="1"/>
</dbReference>
<protein>
    <submittedName>
        <fullName evidence="7">C4-dicarboxylate ABC transporter</fullName>
    </submittedName>
</protein>
<dbReference type="Gene3D" id="3.40.190.170">
    <property type="entry name" value="Bacterial extracellular solute-binding protein, family 7"/>
    <property type="match status" value="1"/>
</dbReference>
<dbReference type="InterPro" id="IPR018389">
    <property type="entry name" value="DctP_fam"/>
</dbReference>
<keyword evidence="5" id="KW-0574">Periplasm</keyword>
<keyword evidence="4 6" id="KW-0732">Signal</keyword>
<comment type="subcellular location">
    <subcellularLocation>
        <location evidence="1">Periplasm</location>
    </subcellularLocation>
</comment>
<sequence>MNRSILGAILCSTVFAGAASADTVILAHAQPPGNPRSLAADFFAEKVAACSEGRIEVNVAGAATMGDDVEALTSTSANVIQITANSQGATAQIIPELNVIGLPFLFADAPSAWKVIDGEIKAQIDERAQAAGLKLLGLWDNGIRHVSHLSKSITTPADLQGVKIRTPPDDMTIAIFNALGGNPAPLTFAELPTALQSGVFEAQENPLTNIYSSKIHEITKFISLTGHKYETSPLLASMAWWSSLSPEDQACVQASADEATAFQRQTATEQEAEVKQKLIDEGATVTEIADRQAFIDATAPVYEEYRAKFPELVDTITAEAAK</sequence>
<dbReference type="Pfam" id="PF03480">
    <property type="entry name" value="DctP"/>
    <property type="match status" value="1"/>
</dbReference>
<evidence type="ECO:0000256" key="1">
    <source>
        <dbReference type="ARBA" id="ARBA00004418"/>
    </source>
</evidence>
<dbReference type="AlphaFoldDB" id="A0A2H5F361"/>
<dbReference type="CDD" id="cd13603">
    <property type="entry name" value="PBP2_TRAP_Siap_TeaA_like"/>
    <property type="match status" value="1"/>
</dbReference>
<accession>A0A2H5F361</accession>
<dbReference type="OrthoDB" id="8673861at2"/>
<name>A0A2H5F361_9RHOB</name>
<feature type="chain" id="PRO_5014127422" evidence="6">
    <location>
        <begin position="22"/>
        <end position="322"/>
    </location>
</feature>
<organism evidence="7 8">
    <name type="scientific">Paracoccus zhejiangensis</name>
    <dbReference type="NCBI Taxonomy" id="1077935"/>
    <lineage>
        <taxon>Bacteria</taxon>
        <taxon>Pseudomonadati</taxon>
        <taxon>Pseudomonadota</taxon>
        <taxon>Alphaproteobacteria</taxon>
        <taxon>Rhodobacterales</taxon>
        <taxon>Paracoccaceae</taxon>
        <taxon>Paracoccus</taxon>
    </lineage>
</organism>
<evidence type="ECO:0000256" key="4">
    <source>
        <dbReference type="ARBA" id="ARBA00022729"/>
    </source>
</evidence>
<dbReference type="GO" id="GO:0030288">
    <property type="term" value="C:outer membrane-bounded periplasmic space"/>
    <property type="evidence" value="ECO:0007669"/>
    <property type="project" value="InterPro"/>
</dbReference>
<dbReference type="KEGG" id="pzh:CX676_19005"/>
<evidence type="ECO:0000313" key="8">
    <source>
        <dbReference type="Proteomes" id="UP000234530"/>
    </source>
</evidence>
<dbReference type="GO" id="GO:0055085">
    <property type="term" value="P:transmembrane transport"/>
    <property type="evidence" value="ECO:0007669"/>
    <property type="project" value="InterPro"/>
</dbReference>
<dbReference type="Proteomes" id="UP000234530">
    <property type="component" value="Chromosome"/>
</dbReference>
<proteinExistence type="inferred from homology"/>
<keyword evidence="3" id="KW-0813">Transport</keyword>
<feature type="signal peptide" evidence="6">
    <location>
        <begin position="1"/>
        <end position="21"/>
    </location>
</feature>
<dbReference type="InterPro" id="IPR004682">
    <property type="entry name" value="TRAP_DctP"/>
</dbReference>
<dbReference type="PIRSF" id="PIRSF006470">
    <property type="entry name" value="DctB"/>
    <property type="match status" value="1"/>
</dbReference>
<comment type="similarity">
    <text evidence="2">Belongs to the bacterial solute-binding protein 7 family.</text>
</comment>
<evidence type="ECO:0000256" key="3">
    <source>
        <dbReference type="ARBA" id="ARBA00022448"/>
    </source>
</evidence>
<evidence type="ECO:0000256" key="2">
    <source>
        <dbReference type="ARBA" id="ARBA00009023"/>
    </source>
</evidence>
<dbReference type="EMBL" id="CP025430">
    <property type="protein sequence ID" value="AUH65988.1"/>
    <property type="molecule type" value="Genomic_DNA"/>
</dbReference>
<dbReference type="InterPro" id="IPR038404">
    <property type="entry name" value="TRAP_DctP_sf"/>
</dbReference>
<dbReference type="RefSeq" id="WP_101753967.1">
    <property type="nucleotide sequence ID" value="NZ_CP025430.1"/>
</dbReference>
<dbReference type="NCBIfam" id="TIGR00787">
    <property type="entry name" value="dctP"/>
    <property type="match status" value="1"/>
</dbReference>